<dbReference type="GeneTree" id="ENSGT00910000147588"/>
<evidence type="ECO:0000313" key="3">
    <source>
        <dbReference type="Proteomes" id="UP000233220"/>
    </source>
</evidence>
<feature type="region of interest" description="Disordered" evidence="1">
    <location>
        <begin position="1"/>
        <end position="95"/>
    </location>
</feature>
<dbReference type="Proteomes" id="UP000233220">
    <property type="component" value="Unplaced"/>
</dbReference>
<dbReference type="OMA" id="HADGHEQ"/>
<proteinExistence type="predicted"/>
<reference evidence="2" key="1">
    <citation type="submission" date="2025-08" db="UniProtKB">
        <authorList>
            <consortium name="Ensembl"/>
        </authorList>
    </citation>
    <scope>IDENTIFICATION</scope>
</reference>
<feature type="region of interest" description="Disordered" evidence="1">
    <location>
        <begin position="119"/>
        <end position="152"/>
    </location>
</feature>
<organism evidence="2 3">
    <name type="scientific">Saimiri boliviensis boliviensis</name>
    <name type="common">Bolivian squirrel monkey</name>
    <dbReference type="NCBI Taxonomy" id="39432"/>
    <lineage>
        <taxon>Eukaryota</taxon>
        <taxon>Metazoa</taxon>
        <taxon>Chordata</taxon>
        <taxon>Craniata</taxon>
        <taxon>Vertebrata</taxon>
        <taxon>Euteleostomi</taxon>
        <taxon>Mammalia</taxon>
        <taxon>Eutheria</taxon>
        <taxon>Euarchontoglires</taxon>
        <taxon>Primates</taxon>
        <taxon>Haplorrhini</taxon>
        <taxon>Platyrrhini</taxon>
        <taxon>Cebidae</taxon>
        <taxon>Saimiriinae</taxon>
        <taxon>Saimiri</taxon>
    </lineage>
</organism>
<evidence type="ECO:0000256" key="1">
    <source>
        <dbReference type="SAM" id="MobiDB-lite"/>
    </source>
</evidence>
<dbReference type="Ensembl" id="ENSSBOT00000023449.1">
    <property type="protein sequence ID" value="ENSSBOP00000006699.1"/>
    <property type="gene ID" value="ENSSBOG00000020334.1"/>
</dbReference>
<dbReference type="AlphaFoldDB" id="A0A2K6SH63"/>
<protein>
    <submittedName>
        <fullName evidence="2">Uncharacterized protein</fullName>
    </submittedName>
</protein>
<feature type="compositionally biased region" description="Basic and acidic residues" evidence="1">
    <location>
        <begin position="127"/>
        <end position="138"/>
    </location>
</feature>
<keyword evidence="3" id="KW-1185">Reference proteome</keyword>
<reference evidence="2" key="2">
    <citation type="submission" date="2025-09" db="UniProtKB">
        <authorList>
            <consortium name="Ensembl"/>
        </authorList>
    </citation>
    <scope>IDENTIFICATION</scope>
</reference>
<accession>A0A2K6SH63</accession>
<sequence>MREEQDAGGDVQIWDGFEGSQQECGDTQDAPHNPDEQAGNLGLPPPLPPPTGHRIHQYTVAVLADGHHQEDAGEQIGLDDPVDDTAEEGPERPVKLVPDILSQDKYQIRGRQVGQVDFCHVQSPPGQKEDRQDKKVSQEAEEADGDDKCGQHSVQQVPGFWSIVTGCSILRGELALVGGLEL</sequence>
<evidence type="ECO:0000313" key="2">
    <source>
        <dbReference type="Ensembl" id="ENSSBOP00000006699.1"/>
    </source>
</evidence>
<name>A0A2K6SH63_SAIBB</name>